<proteinExistence type="predicted"/>
<dbReference type="InterPro" id="IPR042099">
    <property type="entry name" value="ANL_N_sf"/>
</dbReference>
<sequence length="423" mass="49784">MMNWRVLLMSFVRRGNLKSIYKQNLERQYEGTEVTIKCEMQENAMKIFQFHVQNNPKYREFLDSKGFDYHNLKNIIWENIPIITKDDLRKYYPEIKSETYNYTSSGGSTSIPLQYPASKESALFIWPAHWTMQQICGGRPYDKILMLMAYGNVKKTITKRIYHALSNFYTFNSFTMTEKQMENMCELIQNKEIKFIYGYSSAINQFLRFLKIKNIILPLKGIFTTSENKINSSYSLARDYCHCDVFDQYGAHDGDVFAFECEEHAGLHILHDWSTVEVINNEIILTAVKNKAFPFIRYQVGDVSLGEKLITEKCKCGRTLFRLKGISGRNTYFVKDIDGREVSVMLFTYPFDSDYNILQYQVVEENGELRVNFITDKYTKEQLIDLYMPFILSKLKRPVDFMVNQHIYKLPNAKVPLFYKISQ</sequence>
<dbReference type="PANTHER" id="PTHR36932">
    <property type="entry name" value="CAPSULAR POLYSACCHARIDE BIOSYNTHESIS PROTEIN"/>
    <property type="match status" value="1"/>
</dbReference>
<keyword evidence="2" id="KW-1185">Reference proteome</keyword>
<evidence type="ECO:0000313" key="1">
    <source>
        <dbReference type="EMBL" id="MBB4025253.1"/>
    </source>
</evidence>
<protein>
    <submittedName>
        <fullName evidence="1">Phenylacetate-CoA ligase</fullName>
        <ecNumber evidence="1">6.2.1.30</ecNumber>
    </submittedName>
</protein>
<dbReference type="EC" id="6.2.1.30" evidence="1"/>
<accession>A0A7W6HUJ5</accession>
<dbReference type="EMBL" id="JACIES010000002">
    <property type="protein sequence ID" value="MBB4025253.1"/>
    <property type="molecule type" value="Genomic_DNA"/>
</dbReference>
<reference evidence="1 2" key="1">
    <citation type="submission" date="2020-08" db="EMBL/GenBank/DDBJ databases">
        <title>Genomic Encyclopedia of Type Strains, Phase IV (KMG-IV): sequencing the most valuable type-strain genomes for metagenomic binning, comparative biology and taxonomic classification.</title>
        <authorList>
            <person name="Goeker M."/>
        </authorList>
    </citation>
    <scope>NUCLEOTIDE SEQUENCE [LARGE SCALE GENOMIC DNA]</scope>
    <source>
        <strain evidence="1 2">DSM 105721</strain>
    </source>
</reference>
<organism evidence="1 2">
    <name type="scientific">Butyricimonas faecihominis</name>
    <dbReference type="NCBI Taxonomy" id="1472416"/>
    <lineage>
        <taxon>Bacteria</taxon>
        <taxon>Pseudomonadati</taxon>
        <taxon>Bacteroidota</taxon>
        <taxon>Bacteroidia</taxon>
        <taxon>Bacteroidales</taxon>
        <taxon>Odoribacteraceae</taxon>
        <taxon>Butyricimonas</taxon>
    </lineage>
</organism>
<gene>
    <name evidence="1" type="ORF">GGR14_001025</name>
</gene>
<keyword evidence="1" id="KW-0436">Ligase</keyword>
<dbReference type="InterPro" id="IPR053158">
    <property type="entry name" value="CapK_Type1_Caps_Biosynth"/>
</dbReference>
<name>A0A7W6HUJ5_9BACT</name>
<dbReference type="GeneID" id="93099527"/>
<comment type="caution">
    <text evidence="1">The sequence shown here is derived from an EMBL/GenBank/DDBJ whole genome shotgun (WGS) entry which is preliminary data.</text>
</comment>
<dbReference type="AlphaFoldDB" id="A0A7W6HUJ5"/>
<dbReference type="OrthoDB" id="580775at2"/>
<dbReference type="RefSeq" id="WP_151411511.1">
    <property type="nucleotide sequence ID" value="NZ_AP028155.1"/>
</dbReference>
<dbReference type="Gene3D" id="3.40.50.12780">
    <property type="entry name" value="N-terminal domain of ligase-like"/>
    <property type="match status" value="1"/>
</dbReference>
<dbReference type="GO" id="GO:0047475">
    <property type="term" value="F:phenylacetate-CoA ligase activity"/>
    <property type="evidence" value="ECO:0007669"/>
    <property type="project" value="UniProtKB-EC"/>
</dbReference>
<evidence type="ECO:0000313" key="2">
    <source>
        <dbReference type="Proteomes" id="UP000546007"/>
    </source>
</evidence>
<dbReference type="PANTHER" id="PTHR36932:SF1">
    <property type="entry name" value="CAPSULAR POLYSACCHARIDE BIOSYNTHESIS PROTEIN"/>
    <property type="match status" value="1"/>
</dbReference>
<dbReference type="Proteomes" id="UP000546007">
    <property type="component" value="Unassembled WGS sequence"/>
</dbReference>